<evidence type="ECO:0000313" key="3">
    <source>
        <dbReference type="Proteomes" id="UP000221011"/>
    </source>
</evidence>
<dbReference type="KEGG" id="sfk:KY5_3959"/>
<proteinExistence type="predicted"/>
<organism evidence="2 3">
    <name type="scientific">Streptomyces formicae</name>
    <dbReference type="NCBI Taxonomy" id="1616117"/>
    <lineage>
        <taxon>Bacteria</taxon>
        <taxon>Bacillati</taxon>
        <taxon>Actinomycetota</taxon>
        <taxon>Actinomycetes</taxon>
        <taxon>Kitasatosporales</taxon>
        <taxon>Streptomycetaceae</taxon>
        <taxon>Streptomyces</taxon>
    </lineage>
</organism>
<evidence type="ECO:0000256" key="1">
    <source>
        <dbReference type="SAM" id="MobiDB-lite"/>
    </source>
</evidence>
<feature type="region of interest" description="Disordered" evidence="1">
    <location>
        <begin position="1"/>
        <end position="43"/>
    </location>
</feature>
<protein>
    <submittedName>
        <fullName evidence="2">Uncharacterized protein</fullName>
    </submittedName>
</protein>
<keyword evidence="3" id="KW-1185">Reference proteome</keyword>
<sequence>MPEARTRKGLRGGTEVPPRRPSHPTESAPGSRPKLPEAPSAHQSSVKFTAMFSFDWSIAVKPEPFT</sequence>
<gene>
    <name evidence="2" type="ORF">KY5_3959</name>
</gene>
<evidence type="ECO:0000313" key="2">
    <source>
        <dbReference type="EMBL" id="ATL28977.1"/>
    </source>
</evidence>
<accession>A0A291QBW0</accession>
<dbReference type="Proteomes" id="UP000221011">
    <property type="component" value="Chromosome"/>
</dbReference>
<name>A0A291QBW0_9ACTN</name>
<dbReference type="AlphaFoldDB" id="A0A291QBW0"/>
<reference evidence="2 3" key="1">
    <citation type="submission" date="2017-08" db="EMBL/GenBank/DDBJ databases">
        <title>Complete Genome Sequence of Streptomyces formicae KY5, the formicamycin producer.</title>
        <authorList>
            <person name="Holmes N.A."/>
            <person name="Devine R."/>
            <person name="Qin Z."/>
            <person name="Seipke R.F."/>
            <person name="Wilkinson B."/>
            <person name="Hutchings M.I."/>
        </authorList>
    </citation>
    <scope>NUCLEOTIDE SEQUENCE [LARGE SCALE GENOMIC DNA]</scope>
    <source>
        <strain evidence="2 3">KY5</strain>
    </source>
</reference>
<dbReference type="EMBL" id="CP022685">
    <property type="protein sequence ID" value="ATL28977.1"/>
    <property type="molecule type" value="Genomic_DNA"/>
</dbReference>